<reference evidence="2 3" key="1">
    <citation type="submission" date="2023-01" db="EMBL/GenBank/DDBJ databases">
        <title>Complete genome of Chryseobacterium camelliae VAN22-5A.</title>
        <authorList>
            <person name="Zong G."/>
            <person name="Cao G."/>
        </authorList>
    </citation>
    <scope>NUCLEOTIDE SEQUENCE [LARGE SCALE GENOMIC DNA]</scope>
    <source>
        <strain evidence="2 3">VAN22-5A</strain>
    </source>
</reference>
<accession>A0ABY7QM35</accession>
<protein>
    <submittedName>
        <fullName evidence="2">Phage terminase large subunit</fullName>
    </submittedName>
</protein>
<gene>
    <name evidence="2" type="ORF">PFY12_14445</name>
</gene>
<dbReference type="Gene3D" id="3.30.420.280">
    <property type="match status" value="1"/>
</dbReference>
<dbReference type="InterPro" id="IPR035412">
    <property type="entry name" value="Terminase_L_N"/>
</dbReference>
<proteinExistence type="predicted"/>
<name>A0ABY7QM35_9FLAO</name>
<dbReference type="Pfam" id="PF04466">
    <property type="entry name" value="Terminase_3"/>
    <property type="match status" value="1"/>
</dbReference>
<keyword evidence="3" id="KW-1185">Reference proteome</keyword>
<evidence type="ECO:0000259" key="1">
    <source>
        <dbReference type="Pfam" id="PF04466"/>
    </source>
</evidence>
<dbReference type="InterPro" id="IPR027417">
    <property type="entry name" value="P-loop_NTPase"/>
</dbReference>
<dbReference type="PANTHER" id="PTHR39184">
    <property type="match status" value="1"/>
</dbReference>
<dbReference type="Gene3D" id="3.40.50.300">
    <property type="entry name" value="P-loop containing nucleotide triphosphate hydrolases"/>
    <property type="match status" value="1"/>
</dbReference>
<sequence length="453" mass="51918">MNVLKEYYPLYTEDYFIADLWGGRAGARSYAMSQRALYNLLHKENSRAFFLRQTHATIYTSCWQDLKDRIAEYEEQHGVSLNGVISYSDNKSGENYAENLLNGNTLGTKGFKVSSGNQTASLKSLAGATDLYIEEYDEVEKEDFNKLLLSLRKKGAVLQILRAFNPPEKDHHVWGDYKLTKVTNDVLVEIVLKHSTKSRDEIVKIVDQNNKPYYMAVPRRANHLSINNTFINNYENLNETAIEQYEKFLEDDFHYFCTTILGLIPDKGGHSCYNDYDDIENHKDREIKSHEVLHIGMDFNITNMSAVIHVHEGDSDYAVAELTGLFDTFQMCEVIKERWGGKHQIVIYPDASGQNRKTSGKSDFDIIRSYGYTIRTGVANPAVRDRINEVNTGFRTKKYFVNRFNCPVYSEALKKLKYKNGEPDKTSGYDHVTDAGGYYISKKGKTIKMNTGR</sequence>
<evidence type="ECO:0000313" key="3">
    <source>
        <dbReference type="Proteomes" id="UP001210978"/>
    </source>
</evidence>
<dbReference type="InterPro" id="IPR052380">
    <property type="entry name" value="Viral_DNA_packaging_terminase"/>
</dbReference>
<dbReference type="PANTHER" id="PTHR39184:SF1">
    <property type="entry name" value="PBSX PHAGE TERMINASE LARGE SUBUNIT"/>
    <property type="match status" value="1"/>
</dbReference>
<dbReference type="RefSeq" id="WP_271148560.1">
    <property type="nucleotide sequence ID" value="NZ_CP115859.1"/>
</dbReference>
<organism evidence="2 3">
    <name type="scientific">Chryseobacterium camelliae</name>
    <dbReference type="NCBI Taxonomy" id="1265445"/>
    <lineage>
        <taxon>Bacteria</taxon>
        <taxon>Pseudomonadati</taxon>
        <taxon>Bacteroidota</taxon>
        <taxon>Flavobacteriia</taxon>
        <taxon>Flavobacteriales</taxon>
        <taxon>Weeksellaceae</taxon>
        <taxon>Chryseobacterium group</taxon>
        <taxon>Chryseobacterium</taxon>
    </lineage>
</organism>
<feature type="domain" description="Phage terminase large subunit N-terminal" evidence="1">
    <location>
        <begin position="20"/>
        <end position="260"/>
    </location>
</feature>
<evidence type="ECO:0000313" key="2">
    <source>
        <dbReference type="EMBL" id="WBV60224.1"/>
    </source>
</evidence>
<dbReference type="EMBL" id="CP115859">
    <property type="protein sequence ID" value="WBV60224.1"/>
    <property type="molecule type" value="Genomic_DNA"/>
</dbReference>
<dbReference type="Proteomes" id="UP001210978">
    <property type="component" value="Chromosome"/>
</dbReference>